<evidence type="ECO:0000256" key="2">
    <source>
        <dbReference type="ARBA" id="ARBA00004749"/>
    </source>
</evidence>
<evidence type="ECO:0000256" key="12">
    <source>
        <dbReference type="ARBA" id="ARBA00022989"/>
    </source>
</evidence>
<comment type="similarity">
    <text evidence="3">Belongs to the protein kinase superfamily. ADCK protein kinase family.</text>
</comment>
<name>A0A672HJX0_SALFA</name>
<keyword evidence="13" id="KW-0496">Mitochondrion</keyword>
<dbReference type="InterPro" id="IPR011009">
    <property type="entry name" value="Kinase-like_dom_sf"/>
</dbReference>
<evidence type="ECO:0000259" key="19">
    <source>
        <dbReference type="Pfam" id="PF03109"/>
    </source>
</evidence>
<keyword evidence="12" id="KW-1133">Transmembrane helix</keyword>
<evidence type="ECO:0000256" key="15">
    <source>
        <dbReference type="ARBA" id="ARBA00031775"/>
    </source>
</evidence>
<dbReference type="Ensembl" id="ENSSFAT00005030590.1">
    <property type="protein sequence ID" value="ENSSFAP00005029506.1"/>
    <property type="gene ID" value="ENSSFAG00005012983.1"/>
</dbReference>
<keyword evidence="9" id="KW-0418">Kinase</keyword>
<keyword evidence="10" id="KW-0067">ATP-binding</keyword>
<evidence type="ECO:0000256" key="18">
    <source>
        <dbReference type="ARBA" id="ARBA00058956"/>
    </source>
</evidence>
<sequence>SNALRHSGAAGKLQTVKNNTLHGRLKLQIVLLFLQKTLDRAGEVCTRRSAAHRYSTMAAGLSSCFSGTGCRGTCGGKCATKRHRDWSRPLFSGHTRLFNQENSTVGRLRPEDIDKARNAKKADTKQYKQVLSEKARERRVPVTRIGRLLNFGGLALGLGMGAIAEVAKNSFRPKQQGDKKAVLDSSTFLSEANAKRIVRTLCKVRGAALKVGQMLSIQDDAFINPQLAKVFERVRQSADFMPNKQMMKTISNDLGPNWRDRLEHFEERPFAAASIGQVHLARLKDGRELAMKVQYPGVAQSISSDVNNIMTALSLSNMLPEGLFPEHLVEVMSRELALECDYIREANSTRKFQELLTDHPFFYVPEVIDELSGRHVLTTTLVPGFPLDRSTDLPQELRNEICEQILILCLRELFEFRFMQTDPNWSNFFFDPNTHKVALLDFGATRGFDQSFTDAYIEIIKAAADQNREGVLQRSRDMKFLTGYESKTMENAHVDAVMILGEAFSSAEPFDFGKQSTTKRIHSLIPVMLRERLTPPPEETYSLHRKMGGSFLICSKLNAKISCKDMFQEAYSNYQREARTKPSC</sequence>
<dbReference type="InterPro" id="IPR051409">
    <property type="entry name" value="Atypical_kinase_ADCK"/>
</dbReference>
<evidence type="ECO:0000256" key="17">
    <source>
        <dbReference type="ARBA" id="ARBA00033204"/>
    </source>
</evidence>
<accession>A0A672HJX0</accession>
<dbReference type="InterPro" id="IPR034646">
    <property type="entry name" value="ADCK3_dom"/>
</dbReference>
<feature type="domain" description="ABC1 atypical kinase-like" evidence="19">
    <location>
        <begin position="234"/>
        <end position="473"/>
    </location>
</feature>
<proteinExistence type="inferred from homology"/>
<reference evidence="20" key="2">
    <citation type="submission" date="2025-08" db="UniProtKB">
        <authorList>
            <consortium name="Ensembl"/>
        </authorList>
    </citation>
    <scope>IDENTIFICATION</scope>
</reference>
<keyword evidence="5" id="KW-0808">Transferase</keyword>
<protein>
    <recommendedName>
        <fullName evidence="4">Atypical kinase COQ8A, mitochondrial</fullName>
    </recommendedName>
    <alternativeName>
        <fullName evidence="16">Chaperone activity of bc1 complex-like</fullName>
    </alternativeName>
    <alternativeName>
        <fullName evidence="17">Coenzyme Q protein 8A</fullName>
    </alternativeName>
    <alternativeName>
        <fullName evidence="15">aarF domain-containing protein kinase 3</fullName>
    </alternativeName>
</protein>
<keyword evidence="21" id="KW-1185">Reference proteome</keyword>
<dbReference type="GO" id="GO:0006744">
    <property type="term" value="P:ubiquinone biosynthetic process"/>
    <property type="evidence" value="ECO:0007669"/>
    <property type="project" value="UniProtKB-KW"/>
</dbReference>
<organism evidence="20 21">
    <name type="scientific">Salarias fasciatus</name>
    <name type="common">Jewelled blenny</name>
    <name type="synonym">Blennius fasciatus</name>
    <dbReference type="NCBI Taxonomy" id="181472"/>
    <lineage>
        <taxon>Eukaryota</taxon>
        <taxon>Metazoa</taxon>
        <taxon>Chordata</taxon>
        <taxon>Craniata</taxon>
        <taxon>Vertebrata</taxon>
        <taxon>Euteleostomi</taxon>
        <taxon>Actinopterygii</taxon>
        <taxon>Neopterygii</taxon>
        <taxon>Teleostei</taxon>
        <taxon>Neoteleostei</taxon>
        <taxon>Acanthomorphata</taxon>
        <taxon>Ovalentaria</taxon>
        <taxon>Blenniimorphae</taxon>
        <taxon>Blenniiformes</taxon>
        <taxon>Blennioidei</taxon>
        <taxon>Blenniidae</taxon>
        <taxon>Salariinae</taxon>
        <taxon>Salarias</taxon>
    </lineage>
</organism>
<dbReference type="PANTHER" id="PTHR43851">
    <property type="match status" value="1"/>
</dbReference>
<evidence type="ECO:0000256" key="11">
    <source>
        <dbReference type="ARBA" id="ARBA00022946"/>
    </source>
</evidence>
<dbReference type="SUPFAM" id="SSF56112">
    <property type="entry name" value="Protein kinase-like (PK-like)"/>
    <property type="match status" value="1"/>
</dbReference>
<evidence type="ECO:0000256" key="4">
    <source>
        <dbReference type="ARBA" id="ARBA00018535"/>
    </source>
</evidence>
<dbReference type="PANTHER" id="PTHR43851:SF1">
    <property type="entry name" value="ATYPICAL KINASE COQ8A, MITOCHONDRIAL"/>
    <property type="match status" value="1"/>
</dbReference>
<comment type="function">
    <text evidence="18">Atypical kinase involved in the biosynthesis of coenzyme Q, also named ubiquinone, an essential lipid-soluble electron transporter for aerobic cellular respiration. Its substrate specificity is still unclear: may act as a protein kinase that mediates phosphorylation of COQ3. According to other reports, acts as a small molecule kinase, possibly a lipid kinase that phosphorylates a prenyl lipid in the ubiquinone biosynthesis pathway, as suggested by its ability to bind coenzyme Q lipid intermediates. However, the small molecule kinase activity was not confirmed by another publication. Shows an unusual selectivity for binding ADP over ATP.</text>
</comment>
<evidence type="ECO:0000256" key="14">
    <source>
        <dbReference type="ARBA" id="ARBA00023136"/>
    </source>
</evidence>
<evidence type="ECO:0000256" key="6">
    <source>
        <dbReference type="ARBA" id="ARBA00022688"/>
    </source>
</evidence>
<keyword evidence="14" id="KW-0472">Membrane</keyword>
<evidence type="ECO:0000256" key="5">
    <source>
        <dbReference type="ARBA" id="ARBA00022679"/>
    </source>
</evidence>
<keyword evidence="8" id="KW-0547">Nucleotide-binding</keyword>
<keyword evidence="7" id="KW-0812">Transmembrane</keyword>
<dbReference type="GO" id="GO:0005524">
    <property type="term" value="F:ATP binding"/>
    <property type="evidence" value="ECO:0007669"/>
    <property type="project" value="UniProtKB-KW"/>
</dbReference>
<evidence type="ECO:0000256" key="3">
    <source>
        <dbReference type="ARBA" id="ARBA00009670"/>
    </source>
</evidence>
<dbReference type="GO" id="GO:0031966">
    <property type="term" value="C:mitochondrial membrane"/>
    <property type="evidence" value="ECO:0007669"/>
    <property type="project" value="UniProtKB-SubCell"/>
</dbReference>
<reference evidence="20" key="3">
    <citation type="submission" date="2025-09" db="UniProtKB">
        <authorList>
            <consortium name="Ensembl"/>
        </authorList>
    </citation>
    <scope>IDENTIFICATION</scope>
</reference>
<dbReference type="AlphaFoldDB" id="A0A672HJX0"/>
<evidence type="ECO:0000256" key="1">
    <source>
        <dbReference type="ARBA" id="ARBA00004304"/>
    </source>
</evidence>
<dbReference type="InterPro" id="IPR004147">
    <property type="entry name" value="ABC1_dom"/>
</dbReference>
<gene>
    <name evidence="20" type="primary">coq8ab</name>
</gene>
<evidence type="ECO:0000256" key="16">
    <source>
        <dbReference type="ARBA" id="ARBA00032726"/>
    </source>
</evidence>
<evidence type="ECO:0000313" key="20">
    <source>
        <dbReference type="Ensembl" id="ENSSFAP00005029506.1"/>
    </source>
</evidence>
<evidence type="ECO:0000256" key="13">
    <source>
        <dbReference type="ARBA" id="ARBA00023128"/>
    </source>
</evidence>
<evidence type="ECO:0000256" key="10">
    <source>
        <dbReference type="ARBA" id="ARBA00022840"/>
    </source>
</evidence>
<dbReference type="Pfam" id="PF03109">
    <property type="entry name" value="ABC1"/>
    <property type="match status" value="1"/>
</dbReference>
<evidence type="ECO:0000256" key="9">
    <source>
        <dbReference type="ARBA" id="ARBA00022777"/>
    </source>
</evidence>
<reference evidence="20" key="1">
    <citation type="submission" date="2019-06" db="EMBL/GenBank/DDBJ databases">
        <authorList>
            <consortium name="Wellcome Sanger Institute Data Sharing"/>
        </authorList>
    </citation>
    <scope>NUCLEOTIDE SEQUENCE [LARGE SCALE GENOMIC DNA]</scope>
</reference>
<dbReference type="Proteomes" id="UP000472267">
    <property type="component" value="Chromosome 19"/>
</dbReference>
<dbReference type="GO" id="GO:0016301">
    <property type="term" value="F:kinase activity"/>
    <property type="evidence" value="ECO:0007669"/>
    <property type="project" value="UniProtKB-KW"/>
</dbReference>
<keyword evidence="6" id="KW-0831">Ubiquinone biosynthesis</keyword>
<evidence type="ECO:0000313" key="21">
    <source>
        <dbReference type="Proteomes" id="UP000472267"/>
    </source>
</evidence>
<comment type="subcellular location">
    <subcellularLocation>
        <location evidence="1">Mitochondrion membrane</location>
        <topology evidence="1">Single-pass membrane protein</topology>
    </subcellularLocation>
</comment>
<keyword evidence="11" id="KW-0809">Transit peptide</keyword>
<comment type="pathway">
    <text evidence="2">Cofactor biosynthesis; ubiquinone biosynthesis.</text>
</comment>
<evidence type="ECO:0000256" key="7">
    <source>
        <dbReference type="ARBA" id="ARBA00022692"/>
    </source>
</evidence>
<evidence type="ECO:0000256" key="8">
    <source>
        <dbReference type="ARBA" id="ARBA00022741"/>
    </source>
</evidence>
<dbReference type="CDD" id="cd13970">
    <property type="entry name" value="ABC1_ADCK3"/>
    <property type="match status" value="1"/>
</dbReference>